<dbReference type="GO" id="GO:0016887">
    <property type="term" value="F:ATP hydrolysis activity"/>
    <property type="evidence" value="ECO:0007669"/>
    <property type="project" value="InterPro"/>
</dbReference>
<evidence type="ECO:0000313" key="5">
    <source>
        <dbReference type="EMBL" id="KFN90028.1"/>
    </source>
</evidence>
<sequence>MIVVYEKEGKRELIIKGAFDVILNLADQPQQVKEDLKEQNEMFAEKGQRVIAIATISDYDGGLAEEELESSLAGLKIQGLVGIIDPPRPDAYESIEDAQNAGIKVKMITGDHPKTASIIAKDIGLADYDKIMTGKEIDEQVDSKDFARIVDETAVFARVSPENKMQIVSALKEESEVVSMTGDGVNDAPALNDANIGVAMGVRGTEVAKEASDMILTDDRFGTIVDAVEEGRIIFDNIKKYVSFLFACNMVEIVAIFASVVFLLPMPIAPLHILVFKFNY</sequence>
<dbReference type="PANTHER" id="PTHR42861">
    <property type="entry name" value="CALCIUM-TRANSPORTING ATPASE"/>
    <property type="match status" value="1"/>
</dbReference>
<dbReference type="Gene3D" id="3.40.1110.10">
    <property type="entry name" value="Calcium-transporting ATPase, cytoplasmic domain N"/>
    <property type="match status" value="1"/>
</dbReference>
<gene>
    <name evidence="5" type="ORF">TMUPMC115_2111</name>
</gene>
<dbReference type="Proteomes" id="UP000029380">
    <property type="component" value="Unassembled WGS sequence"/>
</dbReference>
<evidence type="ECO:0000256" key="3">
    <source>
        <dbReference type="ARBA" id="ARBA00022989"/>
    </source>
</evidence>
<dbReference type="InterPro" id="IPR023299">
    <property type="entry name" value="ATPase_P-typ_cyto_dom_N"/>
</dbReference>
<name>A0A091CCB2_9ENTE</name>
<dbReference type="RefSeq" id="WP_269318433.1">
    <property type="nucleotide sequence ID" value="NZ_JPVU01000232.1"/>
</dbReference>
<evidence type="ECO:0000256" key="4">
    <source>
        <dbReference type="ARBA" id="ARBA00023136"/>
    </source>
</evidence>
<comment type="subcellular location">
    <subcellularLocation>
        <location evidence="1">Membrane</location>
        <topology evidence="1">Multi-pass membrane protein</topology>
    </subcellularLocation>
</comment>
<reference evidence="5 6" key="1">
    <citation type="submission" date="2014-08" db="EMBL/GenBank/DDBJ databases">
        <title>Genome sequence of Tetragenococcus muriaticus.</title>
        <authorList>
            <person name="Chuea-nongthon C."/>
            <person name="Rodtong S."/>
            <person name="Yongsawatdigul J."/>
            <person name="Steele J.L."/>
            <person name="Liu X.-y."/>
            <person name="Speers J."/>
            <person name="Glasner J.D."/>
            <person name="Neeno-Eckwall E.C."/>
        </authorList>
    </citation>
    <scope>NUCLEOTIDE SEQUENCE [LARGE SCALE GENOMIC DNA]</scope>
    <source>
        <strain evidence="5 6">PMC-11-5</strain>
    </source>
</reference>
<dbReference type="Gene3D" id="1.20.1110.10">
    <property type="entry name" value="Calcium-transporting ATPase, transmembrane domain"/>
    <property type="match status" value="1"/>
</dbReference>
<dbReference type="GO" id="GO:0005524">
    <property type="term" value="F:ATP binding"/>
    <property type="evidence" value="ECO:0007669"/>
    <property type="project" value="InterPro"/>
</dbReference>
<dbReference type="SUPFAM" id="SSF56784">
    <property type="entry name" value="HAD-like"/>
    <property type="match status" value="1"/>
</dbReference>
<dbReference type="PRINTS" id="PR00120">
    <property type="entry name" value="HATPASE"/>
</dbReference>
<comment type="caution">
    <text evidence="5">The sequence shown here is derived from an EMBL/GenBank/DDBJ whole genome shotgun (WGS) entry which is preliminary data.</text>
</comment>
<proteinExistence type="predicted"/>
<dbReference type="PRINTS" id="PR00119">
    <property type="entry name" value="CATATPASE"/>
</dbReference>
<dbReference type="Pfam" id="PF00702">
    <property type="entry name" value="Hydrolase"/>
    <property type="match status" value="1"/>
</dbReference>
<dbReference type="EMBL" id="JPVU01000232">
    <property type="protein sequence ID" value="KFN90028.1"/>
    <property type="molecule type" value="Genomic_DNA"/>
</dbReference>
<keyword evidence="4" id="KW-0472">Membrane</keyword>
<dbReference type="InterPro" id="IPR023214">
    <property type="entry name" value="HAD_sf"/>
</dbReference>
<dbReference type="InterPro" id="IPR036412">
    <property type="entry name" value="HAD-like_sf"/>
</dbReference>
<dbReference type="GO" id="GO:0016020">
    <property type="term" value="C:membrane"/>
    <property type="evidence" value="ECO:0007669"/>
    <property type="project" value="UniProtKB-SubCell"/>
</dbReference>
<evidence type="ECO:0000256" key="1">
    <source>
        <dbReference type="ARBA" id="ARBA00004141"/>
    </source>
</evidence>
<dbReference type="PATRIC" id="fig|1302649.3.peg.2108"/>
<accession>A0A091CCB2</accession>
<organism evidence="5 6">
    <name type="scientific">Tetragenococcus muriaticus PMC-11-5</name>
    <dbReference type="NCBI Taxonomy" id="1302649"/>
    <lineage>
        <taxon>Bacteria</taxon>
        <taxon>Bacillati</taxon>
        <taxon>Bacillota</taxon>
        <taxon>Bacilli</taxon>
        <taxon>Lactobacillales</taxon>
        <taxon>Enterococcaceae</taxon>
        <taxon>Tetragenococcus</taxon>
    </lineage>
</organism>
<evidence type="ECO:0000256" key="2">
    <source>
        <dbReference type="ARBA" id="ARBA00022692"/>
    </source>
</evidence>
<protein>
    <submittedName>
        <fullName evidence="5">Cation-transporting ATPase</fullName>
    </submittedName>
</protein>
<keyword evidence="2" id="KW-0812">Transmembrane</keyword>
<keyword evidence="3" id="KW-1133">Transmembrane helix</keyword>
<evidence type="ECO:0000313" key="6">
    <source>
        <dbReference type="Proteomes" id="UP000029380"/>
    </source>
</evidence>
<dbReference type="NCBIfam" id="TIGR01494">
    <property type="entry name" value="ATPase_P-type"/>
    <property type="match status" value="1"/>
</dbReference>
<dbReference type="Gene3D" id="3.40.50.1000">
    <property type="entry name" value="HAD superfamily/HAD-like"/>
    <property type="match status" value="1"/>
</dbReference>
<dbReference type="AlphaFoldDB" id="A0A091CCB2"/>
<dbReference type="InterPro" id="IPR001757">
    <property type="entry name" value="P_typ_ATPase"/>
</dbReference>